<dbReference type="STRING" id="118126.L21_1951"/>
<dbReference type="InterPro" id="IPR052044">
    <property type="entry name" value="PKS_Associated_Protein"/>
</dbReference>
<name>A0A1M4MMH4_9EURY</name>
<dbReference type="InterPro" id="IPR014710">
    <property type="entry name" value="RmlC-like_jellyroll"/>
</dbReference>
<dbReference type="OrthoDB" id="106220at2157"/>
<proteinExistence type="predicted"/>
<dbReference type="AlphaFoldDB" id="A0A1M4MMH4"/>
<evidence type="ECO:0000313" key="2">
    <source>
        <dbReference type="EMBL" id="SCL76030.1"/>
    </source>
</evidence>
<organism evidence="2 3">
    <name type="scientific">Methanoculleus chikugoensis</name>
    <dbReference type="NCBI Taxonomy" id="118126"/>
    <lineage>
        <taxon>Archaea</taxon>
        <taxon>Methanobacteriati</taxon>
        <taxon>Methanobacteriota</taxon>
        <taxon>Stenosarchaea group</taxon>
        <taxon>Methanomicrobia</taxon>
        <taxon>Methanomicrobiales</taxon>
        <taxon>Methanomicrobiaceae</taxon>
        <taxon>Methanoculleus</taxon>
    </lineage>
</organism>
<dbReference type="SUPFAM" id="SSF51182">
    <property type="entry name" value="RmlC-like cupins"/>
    <property type="match status" value="2"/>
</dbReference>
<dbReference type="InterPro" id="IPR013096">
    <property type="entry name" value="Cupin_2"/>
</dbReference>
<dbReference type="RefSeq" id="WP_074370263.1">
    <property type="nucleotide sequence ID" value="NZ_FMID01000046.1"/>
</dbReference>
<accession>A0A1M4MMH4</accession>
<dbReference type="Pfam" id="PF07883">
    <property type="entry name" value="Cupin_2"/>
    <property type="match status" value="1"/>
</dbReference>
<evidence type="ECO:0000259" key="1">
    <source>
        <dbReference type="Pfam" id="PF07883"/>
    </source>
</evidence>
<sequence>MYRIAPLLVVCILLSAGCLAADDEPPAESGVSLIAPVDPIPIFDGQATYAGIVGAETPQIRANYSMGYVAIAPGNATPPHRLIGTAELVYVLDGAAEIRCDNETVTAREGETVLLPEGVLQSIASAGDADLRYITVSQPAYTPEIEISGDGLDAVDVKTDSAPFVVADPRGGIEWSLESGVAVYTLINPVLMNETAIPVGYSLACVELLPGGYLGYDGILGSSDLLYVIEGEIEVATPDGETIRVPAGSAAYVLPDQVKETRNAADSTTRLLSFIDPAWTPEKTVLFE</sequence>
<dbReference type="PANTHER" id="PTHR36114">
    <property type="entry name" value="16.7 KDA PROTEIN IN WHIE LOCUS"/>
    <property type="match status" value="1"/>
</dbReference>
<gene>
    <name evidence="2" type="ORF">L21_1951</name>
</gene>
<dbReference type="EMBL" id="FMID01000046">
    <property type="protein sequence ID" value="SCL76030.1"/>
    <property type="molecule type" value="Genomic_DNA"/>
</dbReference>
<dbReference type="InterPro" id="IPR011051">
    <property type="entry name" value="RmlC_Cupin_sf"/>
</dbReference>
<dbReference type="Gene3D" id="2.60.120.10">
    <property type="entry name" value="Jelly Rolls"/>
    <property type="match status" value="2"/>
</dbReference>
<feature type="domain" description="Cupin type-2" evidence="1">
    <location>
        <begin position="68"/>
        <end position="136"/>
    </location>
</feature>
<evidence type="ECO:0000313" key="3">
    <source>
        <dbReference type="Proteomes" id="UP000184671"/>
    </source>
</evidence>
<protein>
    <submittedName>
        <fullName evidence="2">Putative allantoin catabolism protein</fullName>
    </submittedName>
</protein>
<dbReference type="Proteomes" id="UP000184671">
    <property type="component" value="Unassembled WGS sequence"/>
</dbReference>
<dbReference type="PROSITE" id="PS51257">
    <property type="entry name" value="PROKAR_LIPOPROTEIN"/>
    <property type="match status" value="1"/>
</dbReference>
<dbReference type="PANTHER" id="PTHR36114:SF1">
    <property type="entry name" value="16.7 KDA PROTEIN IN WHIE LOCUS"/>
    <property type="match status" value="1"/>
</dbReference>
<reference evidence="2 3" key="1">
    <citation type="submission" date="2016-08" db="EMBL/GenBank/DDBJ databases">
        <authorList>
            <person name="Seilhamer J.J."/>
        </authorList>
    </citation>
    <scope>NUCLEOTIDE SEQUENCE [LARGE SCALE GENOMIC DNA]</scope>
    <source>
        <strain evidence="2">L21-II-0</strain>
    </source>
</reference>